<name>A0A8J5TN39_HOMAM</name>
<gene>
    <name evidence="2" type="ORF">Hamer_G026713</name>
</gene>
<feature type="compositionally biased region" description="Basic and acidic residues" evidence="1">
    <location>
        <begin position="10"/>
        <end position="21"/>
    </location>
</feature>
<keyword evidence="3" id="KW-1185">Reference proteome</keyword>
<dbReference type="Proteomes" id="UP000747542">
    <property type="component" value="Unassembled WGS sequence"/>
</dbReference>
<protein>
    <submittedName>
        <fullName evidence="2">Uncharacterized protein</fullName>
    </submittedName>
</protein>
<evidence type="ECO:0000313" key="2">
    <source>
        <dbReference type="EMBL" id="KAG7177855.1"/>
    </source>
</evidence>
<reference evidence="2" key="1">
    <citation type="journal article" date="2021" name="Sci. Adv.">
        <title>The American lobster genome reveals insights on longevity, neural, and immune adaptations.</title>
        <authorList>
            <person name="Polinski J.M."/>
            <person name="Zimin A.V."/>
            <person name="Clark K.F."/>
            <person name="Kohn A.B."/>
            <person name="Sadowski N."/>
            <person name="Timp W."/>
            <person name="Ptitsyn A."/>
            <person name="Khanna P."/>
            <person name="Romanova D.Y."/>
            <person name="Williams P."/>
            <person name="Greenwood S.J."/>
            <person name="Moroz L.L."/>
            <person name="Walt D.R."/>
            <person name="Bodnar A.G."/>
        </authorList>
    </citation>
    <scope>NUCLEOTIDE SEQUENCE</scope>
    <source>
        <strain evidence="2">GMGI-L3</strain>
    </source>
</reference>
<dbReference type="AlphaFoldDB" id="A0A8J5TN39"/>
<proteinExistence type="predicted"/>
<evidence type="ECO:0000313" key="3">
    <source>
        <dbReference type="Proteomes" id="UP000747542"/>
    </source>
</evidence>
<feature type="region of interest" description="Disordered" evidence="1">
    <location>
        <begin position="1"/>
        <end position="21"/>
    </location>
</feature>
<organism evidence="2 3">
    <name type="scientific">Homarus americanus</name>
    <name type="common">American lobster</name>
    <dbReference type="NCBI Taxonomy" id="6706"/>
    <lineage>
        <taxon>Eukaryota</taxon>
        <taxon>Metazoa</taxon>
        <taxon>Ecdysozoa</taxon>
        <taxon>Arthropoda</taxon>
        <taxon>Crustacea</taxon>
        <taxon>Multicrustacea</taxon>
        <taxon>Malacostraca</taxon>
        <taxon>Eumalacostraca</taxon>
        <taxon>Eucarida</taxon>
        <taxon>Decapoda</taxon>
        <taxon>Pleocyemata</taxon>
        <taxon>Astacidea</taxon>
        <taxon>Nephropoidea</taxon>
        <taxon>Nephropidae</taxon>
        <taxon>Homarus</taxon>
    </lineage>
</organism>
<accession>A0A8J5TN39</accession>
<sequence length="65" mass="6969">MNLSISEGVDPEKVNMGDRNDVEDSEVLESVRDLVIMKLLAGMPPSILFSCTLTSSLTAAGLDSR</sequence>
<evidence type="ECO:0000256" key="1">
    <source>
        <dbReference type="SAM" id="MobiDB-lite"/>
    </source>
</evidence>
<comment type="caution">
    <text evidence="2">The sequence shown here is derived from an EMBL/GenBank/DDBJ whole genome shotgun (WGS) entry which is preliminary data.</text>
</comment>
<dbReference type="EMBL" id="JAHLQT010001595">
    <property type="protein sequence ID" value="KAG7177855.1"/>
    <property type="molecule type" value="Genomic_DNA"/>
</dbReference>